<gene>
    <name evidence="1" type="ORF">PVK06_005117</name>
</gene>
<name>A0ABR0QTV3_GOSAR</name>
<sequence>MTYLFERFLGKFDVATKVPPVSKDKVKSILGALPGFPPKETIVDAPLALMDDVGLRGSKGGSIYGGKENAYVIGVVPNAYVIGVVPNTYVIGVVPNLVKSA</sequence>
<dbReference type="EMBL" id="JARKNE010000002">
    <property type="protein sequence ID" value="KAK5842730.1"/>
    <property type="molecule type" value="Genomic_DNA"/>
</dbReference>
<proteinExistence type="predicted"/>
<reference evidence="1 2" key="1">
    <citation type="submission" date="2023-03" db="EMBL/GenBank/DDBJ databases">
        <title>WGS of Gossypium arboreum.</title>
        <authorList>
            <person name="Yu D."/>
        </authorList>
    </citation>
    <scope>NUCLEOTIDE SEQUENCE [LARGE SCALE GENOMIC DNA]</scope>
    <source>
        <tissue evidence="1">Leaf</tissue>
    </source>
</reference>
<dbReference type="Proteomes" id="UP001358586">
    <property type="component" value="Chromosome 2"/>
</dbReference>
<keyword evidence="2" id="KW-1185">Reference proteome</keyword>
<accession>A0ABR0QTV3</accession>
<organism evidence="1 2">
    <name type="scientific">Gossypium arboreum</name>
    <name type="common">Tree cotton</name>
    <name type="synonym">Gossypium nanking</name>
    <dbReference type="NCBI Taxonomy" id="29729"/>
    <lineage>
        <taxon>Eukaryota</taxon>
        <taxon>Viridiplantae</taxon>
        <taxon>Streptophyta</taxon>
        <taxon>Embryophyta</taxon>
        <taxon>Tracheophyta</taxon>
        <taxon>Spermatophyta</taxon>
        <taxon>Magnoliopsida</taxon>
        <taxon>eudicotyledons</taxon>
        <taxon>Gunneridae</taxon>
        <taxon>Pentapetalae</taxon>
        <taxon>rosids</taxon>
        <taxon>malvids</taxon>
        <taxon>Malvales</taxon>
        <taxon>Malvaceae</taxon>
        <taxon>Malvoideae</taxon>
        <taxon>Gossypium</taxon>
    </lineage>
</organism>
<evidence type="ECO:0000313" key="2">
    <source>
        <dbReference type="Proteomes" id="UP001358586"/>
    </source>
</evidence>
<protein>
    <submittedName>
        <fullName evidence="1">Uncharacterized protein</fullName>
    </submittedName>
</protein>
<evidence type="ECO:0000313" key="1">
    <source>
        <dbReference type="EMBL" id="KAK5842730.1"/>
    </source>
</evidence>
<comment type="caution">
    <text evidence="1">The sequence shown here is derived from an EMBL/GenBank/DDBJ whole genome shotgun (WGS) entry which is preliminary data.</text>
</comment>